<dbReference type="GO" id="GO:0005524">
    <property type="term" value="F:ATP binding"/>
    <property type="evidence" value="ECO:0007669"/>
    <property type="project" value="UniProtKB-KW"/>
</dbReference>
<evidence type="ECO:0000256" key="1">
    <source>
        <dbReference type="ARBA" id="ARBA00022448"/>
    </source>
</evidence>
<dbReference type="GO" id="GO:0016887">
    <property type="term" value="F:ATP hydrolysis activity"/>
    <property type="evidence" value="ECO:0007669"/>
    <property type="project" value="InterPro"/>
</dbReference>
<dbReference type="CDD" id="cd03230">
    <property type="entry name" value="ABC_DR_subfamily_A"/>
    <property type="match status" value="1"/>
</dbReference>
<proteinExistence type="predicted"/>
<organism evidence="5 6">
    <name type="scientific">Allorhodopirellula heiligendammensis</name>
    <dbReference type="NCBI Taxonomy" id="2714739"/>
    <lineage>
        <taxon>Bacteria</taxon>
        <taxon>Pseudomonadati</taxon>
        <taxon>Planctomycetota</taxon>
        <taxon>Planctomycetia</taxon>
        <taxon>Pirellulales</taxon>
        <taxon>Pirellulaceae</taxon>
        <taxon>Allorhodopirellula</taxon>
    </lineage>
</organism>
<evidence type="ECO:0000259" key="4">
    <source>
        <dbReference type="PROSITE" id="PS50893"/>
    </source>
</evidence>
<dbReference type="Gene3D" id="3.40.50.300">
    <property type="entry name" value="P-loop containing nucleotide triphosphate hydrolases"/>
    <property type="match status" value="1"/>
</dbReference>
<name>A0A5C6BDB1_9BACT</name>
<dbReference type="SUPFAM" id="SSF52540">
    <property type="entry name" value="P-loop containing nucleoside triphosphate hydrolases"/>
    <property type="match status" value="1"/>
</dbReference>
<evidence type="ECO:0000256" key="3">
    <source>
        <dbReference type="ARBA" id="ARBA00022840"/>
    </source>
</evidence>
<reference evidence="5 6" key="1">
    <citation type="journal article" date="2020" name="Antonie Van Leeuwenhoek">
        <title>Rhodopirellula heiligendammensis sp. nov., Rhodopirellula pilleata sp. nov., and Rhodopirellula solitaria sp. nov. isolated from natural or artificial marine surfaces in Northern Germany and California, USA, and emended description of the genus Rhodopirellula.</title>
        <authorList>
            <person name="Kallscheuer N."/>
            <person name="Wiegand S."/>
            <person name="Jogler M."/>
            <person name="Boedeker C."/>
            <person name="Peeters S.H."/>
            <person name="Rast P."/>
            <person name="Heuer A."/>
            <person name="Jetten M.S.M."/>
            <person name="Rohde M."/>
            <person name="Jogler C."/>
        </authorList>
    </citation>
    <scope>NUCLEOTIDE SEQUENCE [LARGE SCALE GENOMIC DNA]</scope>
    <source>
        <strain evidence="5 6">Poly21</strain>
    </source>
</reference>
<dbReference type="PROSITE" id="PS50893">
    <property type="entry name" value="ABC_TRANSPORTER_2"/>
    <property type="match status" value="1"/>
</dbReference>
<evidence type="ECO:0000256" key="2">
    <source>
        <dbReference type="ARBA" id="ARBA00022741"/>
    </source>
</evidence>
<gene>
    <name evidence="5" type="primary">ybhF_6</name>
    <name evidence="5" type="ORF">Poly21_50620</name>
</gene>
<dbReference type="AlphaFoldDB" id="A0A5C6BDB1"/>
<accession>A0A5C6BDB1</accession>
<evidence type="ECO:0000313" key="6">
    <source>
        <dbReference type="Proteomes" id="UP000319908"/>
    </source>
</evidence>
<keyword evidence="6" id="KW-1185">Reference proteome</keyword>
<dbReference type="InterPro" id="IPR003439">
    <property type="entry name" value="ABC_transporter-like_ATP-bd"/>
</dbReference>
<sequence length="313" mass="34731">MSDTDVIRTHRLTRYFGSRPVVHDLDFAVPRGQIVGLLGLNGAGKTTTIRMLLGLLEPTRGSCEVLGTDSRELTPSDRARIGHTVEGHFLYPWMRVRECERFGRETHPQWDGGFFERSIRRFGIDSDAKVAWLSRGQRAGVSLASTLASNPVLLILDDPALGLDPVSRRALNETILEFCESGERSVLLSSHLLDDVERVADRVALMVDGMMVVNTTIDDFRNRIASWVIEAPASPTTSEALSTPIPIPRFVNCRPVGERWQLTVVDPGDDTHAALAAIENSVIEPVEVTFEDAVLAYLSRSRVYHSFYTEDAS</sequence>
<dbReference type="EMBL" id="SJPU01000004">
    <property type="protein sequence ID" value="TWU10093.1"/>
    <property type="molecule type" value="Genomic_DNA"/>
</dbReference>
<keyword evidence="1" id="KW-0813">Transport</keyword>
<dbReference type="InterPro" id="IPR003593">
    <property type="entry name" value="AAA+_ATPase"/>
</dbReference>
<protein>
    <submittedName>
        <fullName evidence="5">ABC transporter ATP-binding protein YbhF</fullName>
    </submittedName>
</protein>
<dbReference type="RefSeq" id="WP_302120372.1">
    <property type="nucleotide sequence ID" value="NZ_SJPU01000004.1"/>
</dbReference>
<dbReference type="InterPro" id="IPR027417">
    <property type="entry name" value="P-loop_NTPase"/>
</dbReference>
<evidence type="ECO:0000313" key="5">
    <source>
        <dbReference type="EMBL" id="TWU10093.1"/>
    </source>
</evidence>
<keyword evidence="3 5" id="KW-0067">ATP-binding</keyword>
<dbReference type="Proteomes" id="UP000319908">
    <property type="component" value="Unassembled WGS sequence"/>
</dbReference>
<feature type="domain" description="ABC transporter" evidence="4">
    <location>
        <begin position="7"/>
        <end position="233"/>
    </location>
</feature>
<dbReference type="SMART" id="SM00382">
    <property type="entry name" value="AAA"/>
    <property type="match status" value="1"/>
</dbReference>
<keyword evidence="2" id="KW-0547">Nucleotide-binding</keyword>
<dbReference type="InterPro" id="IPR051782">
    <property type="entry name" value="ABC_Transporter_VariousFunc"/>
</dbReference>
<dbReference type="Pfam" id="PF00005">
    <property type="entry name" value="ABC_tran"/>
    <property type="match status" value="1"/>
</dbReference>
<dbReference type="PANTHER" id="PTHR42939">
    <property type="entry name" value="ABC TRANSPORTER ATP-BINDING PROTEIN ALBC-RELATED"/>
    <property type="match status" value="1"/>
</dbReference>
<dbReference type="PANTHER" id="PTHR42939:SF1">
    <property type="entry name" value="ABC TRANSPORTER ATP-BINDING PROTEIN ALBC-RELATED"/>
    <property type="match status" value="1"/>
</dbReference>
<comment type="caution">
    <text evidence="5">The sequence shown here is derived from an EMBL/GenBank/DDBJ whole genome shotgun (WGS) entry which is preliminary data.</text>
</comment>